<accession>A0A7X0PA40</accession>
<dbReference type="RefSeq" id="WP_184855221.1">
    <property type="nucleotide sequence ID" value="NZ_JACHLK010000001.1"/>
</dbReference>
<dbReference type="CDD" id="cd06587">
    <property type="entry name" value="VOC"/>
    <property type="match status" value="1"/>
</dbReference>
<dbReference type="InterPro" id="IPR029068">
    <property type="entry name" value="Glyas_Bleomycin-R_OHBP_Dase"/>
</dbReference>
<dbReference type="EMBL" id="JACHLK010000001">
    <property type="protein sequence ID" value="MBB6557796.1"/>
    <property type="molecule type" value="Genomic_DNA"/>
</dbReference>
<dbReference type="GO" id="GO:0016829">
    <property type="term" value="F:lyase activity"/>
    <property type="evidence" value="ECO:0007669"/>
    <property type="project" value="UniProtKB-KW"/>
</dbReference>
<keyword evidence="3" id="KW-1185">Reference proteome</keyword>
<gene>
    <name evidence="2" type="ORF">HNP48_000460</name>
</gene>
<evidence type="ECO:0000313" key="3">
    <source>
        <dbReference type="Proteomes" id="UP000575083"/>
    </source>
</evidence>
<sequence>MAIQNALASVAVSSLPDAVQWYGALFERGPDSQPMPELAEWTLPQGGWLQVYELPRRAGRCSVTLAVDDIDEQGEQLERMGVDTAQRSNSKRVRVILVTDPDGNHLAFAQALGRPRLSN</sequence>
<dbReference type="Gene3D" id="3.10.180.10">
    <property type="entry name" value="2,3-Dihydroxybiphenyl 1,2-Dioxygenase, domain 1"/>
    <property type="match status" value="1"/>
</dbReference>
<comment type="caution">
    <text evidence="2">The sequence shown here is derived from an EMBL/GenBank/DDBJ whole genome shotgun (WGS) entry which is preliminary data.</text>
</comment>
<name>A0A7X0PA40_9BURK</name>
<feature type="domain" description="Glyoxalase-like" evidence="1">
    <location>
        <begin position="15"/>
        <end position="106"/>
    </location>
</feature>
<protein>
    <submittedName>
        <fullName evidence="2">Putative enzyme related to lactoylglutathione lyase</fullName>
    </submittedName>
</protein>
<organism evidence="2 3">
    <name type="scientific">Acidovorax soli</name>
    <dbReference type="NCBI Taxonomy" id="592050"/>
    <lineage>
        <taxon>Bacteria</taxon>
        <taxon>Pseudomonadati</taxon>
        <taxon>Pseudomonadota</taxon>
        <taxon>Betaproteobacteria</taxon>
        <taxon>Burkholderiales</taxon>
        <taxon>Comamonadaceae</taxon>
        <taxon>Acidovorax</taxon>
    </lineage>
</organism>
<dbReference type="InterPro" id="IPR041581">
    <property type="entry name" value="Glyoxalase_6"/>
</dbReference>
<evidence type="ECO:0000259" key="1">
    <source>
        <dbReference type="Pfam" id="PF18029"/>
    </source>
</evidence>
<dbReference type="AlphaFoldDB" id="A0A7X0PA40"/>
<keyword evidence="2" id="KW-0456">Lyase</keyword>
<evidence type="ECO:0000313" key="2">
    <source>
        <dbReference type="EMBL" id="MBB6557796.1"/>
    </source>
</evidence>
<reference evidence="2 3" key="1">
    <citation type="submission" date="2020-08" db="EMBL/GenBank/DDBJ databases">
        <title>Functional genomics of gut bacteria from endangered species of beetles.</title>
        <authorList>
            <person name="Carlos-Shanley C."/>
        </authorList>
    </citation>
    <scope>NUCLEOTIDE SEQUENCE [LARGE SCALE GENOMIC DNA]</scope>
    <source>
        <strain evidence="2 3">S00198</strain>
    </source>
</reference>
<dbReference type="SUPFAM" id="SSF54593">
    <property type="entry name" value="Glyoxalase/Bleomycin resistance protein/Dihydroxybiphenyl dioxygenase"/>
    <property type="match status" value="1"/>
</dbReference>
<proteinExistence type="predicted"/>
<dbReference type="Pfam" id="PF18029">
    <property type="entry name" value="Glyoxalase_6"/>
    <property type="match status" value="1"/>
</dbReference>
<dbReference type="Proteomes" id="UP000575083">
    <property type="component" value="Unassembled WGS sequence"/>
</dbReference>